<evidence type="ECO:0008006" key="4">
    <source>
        <dbReference type="Google" id="ProtNLM"/>
    </source>
</evidence>
<gene>
    <name evidence="2" type="ORF">QWY28_05960</name>
</gene>
<dbReference type="RefSeq" id="WP_300951402.1">
    <property type="nucleotide sequence ID" value="NZ_JAUHJQ010000002.1"/>
</dbReference>
<name>A0ABT8FD41_9ACTN</name>
<protein>
    <recommendedName>
        <fullName evidence="4">Ig-like domain repeat protein</fullName>
    </recommendedName>
</protein>
<sequence>MNRVVLLVLALALLLLAPLGPSAAAPAVAASPPVLVLDVPDGLASYSATARLTVTIDGAPAAGLAVTFLRSGPGPDVTEVVDGVTDETGLATYAFRLDSSGPYAVEAQVTDTEGVVTTARDEGYAHLRTPCRCSPPRPDLRAIDAANGDDRVLVRHELAAGAWVKLMRKRPDGGAVPIRYGTLDRDGRIAWRVRDRNARKGTWYLVKAGPSEDTVRSSATIAVR</sequence>
<feature type="signal peptide" evidence="1">
    <location>
        <begin position="1"/>
        <end position="23"/>
    </location>
</feature>
<evidence type="ECO:0000313" key="2">
    <source>
        <dbReference type="EMBL" id="MDN4172480.1"/>
    </source>
</evidence>
<reference evidence="2" key="1">
    <citation type="submission" date="2023-06" db="EMBL/GenBank/DDBJ databases">
        <title>Draft genome sequence of Nocardioides sp. SOB77.</title>
        <authorList>
            <person name="Zhang G."/>
        </authorList>
    </citation>
    <scope>NUCLEOTIDE SEQUENCE</scope>
    <source>
        <strain evidence="2">SOB77</strain>
    </source>
</reference>
<dbReference type="EMBL" id="JAUHJQ010000002">
    <property type="protein sequence ID" value="MDN4172480.1"/>
    <property type="molecule type" value="Genomic_DNA"/>
</dbReference>
<evidence type="ECO:0000256" key="1">
    <source>
        <dbReference type="SAM" id="SignalP"/>
    </source>
</evidence>
<organism evidence="2 3">
    <name type="scientific">Nocardioides oceani</name>
    <dbReference type="NCBI Taxonomy" id="3058369"/>
    <lineage>
        <taxon>Bacteria</taxon>
        <taxon>Bacillati</taxon>
        <taxon>Actinomycetota</taxon>
        <taxon>Actinomycetes</taxon>
        <taxon>Propionibacteriales</taxon>
        <taxon>Nocardioidaceae</taxon>
        <taxon>Nocardioides</taxon>
    </lineage>
</organism>
<keyword evidence="1" id="KW-0732">Signal</keyword>
<proteinExistence type="predicted"/>
<feature type="chain" id="PRO_5046744499" description="Ig-like domain repeat protein" evidence="1">
    <location>
        <begin position="24"/>
        <end position="224"/>
    </location>
</feature>
<comment type="caution">
    <text evidence="2">The sequence shown here is derived from an EMBL/GenBank/DDBJ whole genome shotgun (WGS) entry which is preliminary data.</text>
</comment>
<dbReference type="SUPFAM" id="SSF49373">
    <property type="entry name" value="Invasin/intimin cell-adhesion fragments"/>
    <property type="match status" value="1"/>
</dbReference>
<dbReference type="Proteomes" id="UP001168620">
    <property type="component" value="Unassembled WGS sequence"/>
</dbReference>
<accession>A0ABT8FD41</accession>
<evidence type="ECO:0000313" key="3">
    <source>
        <dbReference type="Proteomes" id="UP001168620"/>
    </source>
</evidence>
<dbReference type="InterPro" id="IPR008964">
    <property type="entry name" value="Invasin/intimin_cell_adhesion"/>
</dbReference>
<keyword evidence="3" id="KW-1185">Reference proteome</keyword>